<name>D9PXD2_METTM</name>
<dbReference type="InterPro" id="IPR000304">
    <property type="entry name" value="Pyrroline-COOH_reductase"/>
</dbReference>
<feature type="domain" description="Pyrroline-5-carboxylate reductase catalytic N-terminal" evidence="5">
    <location>
        <begin position="2"/>
        <end position="90"/>
    </location>
</feature>
<feature type="binding site" evidence="4">
    <location>
        <begin position="65"/>
        <end position="68"/>
    </location>
    <ligand>
        <name>NADP(+)</name>
        <dbReference type="ChEBI" id="CHEBI:58349"/>
    </ligand>
</feature>
<dbReference type="KEGG" id="mmg:MTBMA_c12920"/>
<keyword evidence="3 6" id="KW-0560">Oxidoreductase</keyword>
<dbReference type="GeneID" id="77400065"/>
<comment type="similarity">
    <text evidence="1">Belongs to the pyrroline-5-carboxylate reductase family.</text>
</comment>
<dbReference type="InterPro" id="IPR028939">
    <property type="entry name" value="P5C_Rdtase_cat_N"/>
</dbReference>
<protein>
    <submittedName>
        <fullName evidence="6">Pyrroline-5-carboxylate reductase</fullName>
        <ecNumber evidence="6">1.5.1.2</ecNumber>
    </submittedName>
</protein>
<dbReference type="AlphaFoldDB" id="D9PXD2"/>
<dbReference type="Gene3D" id="3.40.50.720">
    <property type="entry name" value="NAD(P)-binding Rossmann-like Domain"/>
    <property type="match status" value="1"/>
</dbReference>
<dbReference type="EMBL" id="CP001710">
    <property type="protein sequence ID" value="ADL58880.1"/>
    <property type="molecule type" value="Genomic_DNA"/>
</dbReference>
<evidence type="ECO:0000256" key="4">
    <source>
        <dbReference type="PIRSR" id="PIRSR000193-1"/>
    </source>
</evidence>
<dbReference type="GO" id="GO:0004735">
    <property type="term" value="F:pyrroline-5-carboxylate reductase activity"/>
    <property type="evidence" value="ECO:0007669"/>
    <property type="project" value="UniProtKB-EC"/>
</dbReference>
<dbReference type="Pfam" id="PF03807">
    <property type="entry name" value="F420_oxidored"/>
    <property type="match status" value="1"/>
</dbReference>
<dbReference type="STRING" id="79929.MTBMA_c12920"/>
<organism evidence="6 7">
    <name type="scientific">Methanothermobacter marburgensis (strain ATCC BAA-927 / DSM 2133 / JCM 14651 / NBRC 100331 / OCM 82 / Marburg)</name>
    <name type="common">Methanobacterium thermoautotrophicum</name>
    <dbReference type="NCBI Taxonomy" id="79929"/>
    <lineage>
        <taxon>Archaea</taxon>
        <taxon>Methanobacteriati</taxon>
        <taxon>Methanobacteriota</taxon>
        <taxon>Methanomada group</taxon>
        <taxon>Methanobacteria</taxon>
        <taxon>Methanobacteriales</taxon>
        <taxon>Methanobacteriaceae</taxon>
        <taxon>Methanothermobacter</taxon>
    </lineage>
</organism>
<reference evidence="6 7" key="2">
    <citation type="journal article" date="2010" name="J. Bacteriol.">
        <title>Complete genome sequence of Methanothermobacter marburgensis, a methanoarchaeon model organism.</title>
        <authorList>
            <person name="Liesegang H."/>
            <person name="Kaster A.K."/>
            <person name="Wiezer A."/>
            <person name="Goenrich M."/>
            <person name="Wollherr A."/>
            <person name="Seedorf H."/>
            <person name="Gottschalk G."/>
            <person name="Thauer R.K."/>
        </authorList>
    </citation>
    <scope>NUCLEOTIDE SEQUENCE [LARGE SCALE GENOMIC DNA]</scope>
    <source>
        <strain evidence="7">ATCC BAA-927 / DSM 2133 / JCM 14651 / NBRC 100331 / OCM 82 / Marburg</strain>
    </source>
</reference>
<accession>D9PXD2</accession>
<dbReference type="PANTHER" id="PTHR11645">
    <property type="entry name" value="PYRROLINE-5-CARBOXYLATE REDUCTASE"/>
    <property type="match status" value="1"/>
</dbReference>
<dbReference type="SUPFAM" id="SSF48179">
    <property type="entry name" value="6-phosphogluconate dehydrogenase C-terminal domain-like"/>
    <property type="match status" value="1"/>
</dbReference>
<gene>
    <name evidence="6" type="primary">proC</name>
    <name evidence="6" type="ordered locus">MTBMA_c12920</name>
</gene>
<dbReference type="PaxDb" id="79929-MTBMA_c12920"/>
<dbReference type="GeneID" id="9705000"/>
<evidence type="ECO:0000256" key="1">
    <source>
        <dbReference type="ARBA" id="ARBA00005525"/>
    </source>
</evidence>
<keyword evidence="7" id="KW-1185">Reference proteome</keyword>
<sequence length="251" mass="27975">MKISFIGGGRVVRIILGGLQRAGRTPEDVMVCDTDGRTLKSLEEDFSVNTSTDCRDAEGDLIFLALHPPAMKEVLTNIKPPQDSMVVSLAPRISMGYMQKAMNHLKVARVIPNAPSIINRGYNPFCISSEASQSDKENLKSIFDALGDFPEVDEEKLEAYAIITAMGPTYLWFQLDELERLAVEFGMDTKEAKAAVSSMTLGAVEAFYSYPQRDILMDLIPIKPLSSEEAEIRSIYRDKLTALYRNLKEKL</sequence>
<dbReference type="RefSeq" id="WP_013296102.1">
    <property type="nucleotide sequence ID" value="NC_014408.1"/>
</dbReference>
<dbReference type="InterPro" id="IPR008927">
    <property type="entry name" value="6-PGluconate_DH-like_C_sf"/>
</dbReference>
<reference key="1">
    <citation type="submission" date="2009-08" db="EMBL/GenBank/DDBJ databases">
        <title>The genome sequence of Methanothermobacter marburgensis.</title>
        <authorList>
            <person name="Kaster A."/>
            <person name="Seedorf H."/>
            <person name="Goenrich M."/>
            <person name="Wiezer A."/>
            <person name="Liesegang H."/>
            <person name="Thauer R."/>
            <person name="Gottschalk G."/>
        </authorList>
    </citation>
    <scope>NUCLEOTIDE SEQUENCE</scope>
    <source>
        <strain>Marburg</strain>
    </source>
</reference>
<keyword evidence="2 4" id="KW-0521">NADP</keyword>
<dbReference type="GO" id="GO:0055129">
    <property type="term" value="P:L-proline biosynthetic process"/>
    <property type="evidence" value="ECO:0007669"/>
    <property type="project" value="TreeGrafter"/>
</dbReference>
<evidence type="ECO:0000256" key="3">
    <source>
        <dbReference type="ARBA" id="ARBA00023002"/>
    </source>
</evidence>
<dbReference type="EC" id="1.5.1.2" evidence="6"/>
<dbReference type="OrthoDB" id="116692at2157"/>
<evidence type="ECO:0000259" key="5">
    <source>
        <dbReference type="Pfam" id="PF03807"/>
    </source>
</evidence>
<evidence type="ECO:0000313" key="7">
    <source>
        <dbReference type="Proteomes" id="UP000000345"/>
    </source>
</evidence>
<dbReference type="InterPro" id="IPR036291">
    <property type="entry name" value="NAD(P)-bd_dom_sf"/>
</dbReference>
<dbReference type="SUPFAM" id="SSF51735">
    <property type="entry name" value="NAD(P)-binding Rossmann-fold domains"/>
    <property type="match status" value="1"/>
</dbReference>
<proteinExistence type="inferred from homology"/>
<dbReference type="HOGENOM" id="CLU_042344_3_2_2"/>
<dbReference type="Proteomes" id="UP000000345">
    <property type="component" value="Chromosome"/>
</dbReference>
<evidence type="ECO:0000256" key="2">
    <source>
        <dbReference type="ARBA" id="ARBA00022857"/>
    </source>
</evidence>
<dbReference type="PANTHER" id="PTHR11645:SF0">
    <property type="entry name" value="PYRROLINE-5-CARBOXYLATE REDUCTASE 3"/>
    <property type="match status" value="1"/>
</dbReference>
<evidence type="ECO:0000313" key="6">
    <source>
        <dbReference type="EMBL" id="ADL58880.1"/>
    </source>
</evidence>
<dbReference type="PIRSF" id="PIRSF000193">
    <property type="entry name" value="Pyrrol-5-carb_rd"/>
    <property type="match status" value="1"/>
</dbReference>